<dbReference type="InterPro" id="IPR036280">
    <property type="entry name" value="Multihaem_cyt_sf"/>
</dbReference>
<evidence type="ECO:0000313" key="4">
    <source>
        <dbReference type="Proteomes" id="UP000319783"/>
    </source>
</evidence>
<dbReference type="Gene3D" id="1.10.780.10">
    <property type="entry name" value="Hydroxylamine Oxidoreductase, Chain A, domain 1"/>
    <property type="match status" value="1"/>
</dbReference>
<protein>
    <submittedName>
        <fullName evidence="3">Hydroxylamine oxidoreductase</fullName>
    </submittedName>
</protein>
<dbReference type="Gene3D" id="1.20.850.10">
    <property type="entry name" value="Hydroxylamine Oxidoreductase, Chain A, domain 2"/>
    <property type="match status" value="1"/>
</dbReference>
<dbReference type="AlphaFoldDB" id="A0A533QLI0"/>
<evidence type="ECO:0000256" key="1">
    <source>
        <dbReference type="ARBA" id="ARBA00022729"/>
    </source>
</evidence>
<dbReference type="GO" id="GO:0016491">
    <property type="term" value="F:oxidoreductase activity"/>
    <property type="evidence" value="ECO:0007669"/>
    <property type="project" value="TreeGrafter"/>
</dbReference>
<evidence type="ECO:0000256" key="2">
    <source>
        <dbReference type="SAM" id="Coils"/>
    </source>
</evidence>
<gene>
    <name evidence="3" type="ORF">JETT_0092</name>
</gene>
<dbReference type="Pfam" id="PF13447">
    <property type="entry name" value="Multi-haem_cyto"/>
    <property type="match status" value="1"/>
</dbReference>
<sequence>MICLLQFRVKSVELLAFVVSFTGLFLLTGCTTQKEIVTTSHSHKEATPEPIVTMKIERGITDESLRCITCHEERGVTHGWVADWEASAHARNGVGCEACHINPEREPWIQDAVELEYLRTDGSNCDDKRVHLRVVAGNCGKCHTKQYQEFMKSRHSIGWERMLEYGHDTGLSKDIRLARCEQCHNIQFKCDSCHTRHTFSALEAKTPEVCRTCHTGQDHPHYDMYISSKHGAVYTATQTNILKESQSVKALRAPVCITCHMSEGNHDISFGLAYAPVGGGLSYSNREGIPVGKNELTKRRNDMLSVCNTCHSPSFAEKTLMKADTVHEKVNAVMDEAKNTILELEKEGLIYLSNIKNVKMIDTTSPVHALILGSPQLYSGSGIERLFLDIICNAAVASKGAYHMNPNYTYLYGLAEMQKGMSDMKEEAKKLREEAEFKRKMGSKLR</sequence>
<keyword evidence="2" id="KW-0175">Coiled coil</keyword>
<dbReference type="EMBL" id="SULG01000001">
    <property type="protein sequence ID" value="TLD43661.1"/>
    <property type="molecule type" value="Genomic_DNA"/>
</dbReference>
<dbReference type="PANTHER" id="PTHR35038:SF8">
    <property type="entry name" value="C-TYPE POLYHEME CYTOCHROME OMCC"/>
    <property type="match status" value="1"/>
</dbReference>
<name>A0A533QLI0_9BACT</name>
<evidence type="ECO:0000313" key="3">
    <source>
        <dbReference type="EMBL" id="TLD43661.1"/>
    </source>
</evidence>
<feature type="coiled-coil region" evidence="2">
    <location>
        <begin position="414"/>
        <end position="441"/>
    </location>
</feature>
<keyword evidence="1" id="KW-0732">Signal</keyword>
<reference evidence="3 4" key="1">
    <citation type="submission" date="2019-04" db="EMBL/GenBank/DDBJ databases">
        <title>Genome of a novel bacterium Candidatus Jettenia ecosi reconstructed from metagenome of an anammox bioreactor.</title>
        <authorList>
            <person name="Mardanov A.V."/>
            <person name="Beletsky A.V."/>
            <person name="Ravin N.V."/>
            <person name="Botchkova E.A."/>
            <person name="Litti Y.V."/>
            <person name="Nozhevnikova A.N."/>
        </authorList>
    </citation>
    <scope>NUCLEOTIDE SEQUENCE [LARGE SCALE GENOMIC DNA]</scope>
    <source>
        <strain evidence="3">J2</strain>
    </source>
</reference>
<dbReference type="SUPFAM" id="SSF48695">
    <property type="entry name" value="Multiheme cytochromes"/>
    <property type="match status" value="1"/>
</dbReference>
<dbReference type="PANTHER" id="PTHR35038">
    <property type="entry name" value="DISSIMILATORY SULFITE REDUCTASE SIRA"/>
    <property type="match status" value="1"/>
</dbReference>
<comment type="caution">
    <text evidence="3">The sequence shown here is derived from an EMBL/GenBank/DDBJ whole genome shotgun (WGS) entry which is preliminary data.</text>
</comment>
<dbReference type="Proteomes" id="UP000319783">
    <property type="component" value="Unassembled WGS sequence"/>
</dbReference>
<dbReference type="InterPro" id="IPR051829">
    <property type="entry name" value="Multiheme_Cytochr_ET"/>
</dbReference>
<organism evidence="3 4">
    <name type="scientific">Candidatus Jettenia ecosi</name>
    <dbReference type="NCBI Taxonomy" id="2494326"/>
    <lineage>
        <taxon>Bacteria</taxon>
        <taxon>Pseudomonadati</taxon>
        <taxon>Planctomycetota</taxon>
        <taxon>Candidatus Brocadiia</taxon>
        <taxon>Candidatus Brocadiales</taxon>
        <taxon>Candidatus Brocadiaceae</taxon>
        <taxon>Candidatus Jettenia</taxon>
    </lineage>
</organism>
<accession>A0A533QLI0</accession>
<proteinExistence type="predicted"/>